<evidence type="ECO:0000256" key="5">
    <source>
        <dbReference type="ARBA" id="ARBA00022643"/>
    </source>
</evidence>
<feature type="domain" description="DUS-like FMN-binding" evidence="12">
    <location>
        <begin position="21"/>
        <end position="321"/>
    </location>
</feature>
<dbReference type="InterPro" id="IPR018517">
    <property type="entry name" value="tRNA_hU_synthase_CS"/>
</dbReference>
<dbReference type="GO" id="GO:0000049">
    <property type="term" value="F:tRNA binding"/>
    <property type="evidence" value="ECO:0007669"/>
    <property type="project" value="UniProtKB-KW"/>
</dbReference>
<dbReference type="InterPro" id="IPR013785">
    <property type="entry name" value="Aldolase_TIM"/>
</dbReference>
<evidence type="ECO:0000256" key="2">
    <source>
        <dbReference type="ARBA" id="ARBA00002790"/>
    </source>
</evidence>
<keyword evidence="6" id="KW-0819">tRNA processing</keyword>
<dbReference type="PIRSF" id="PIRSF006621">
    <property type="entry name" value="Dus"/>
    <property type="match status" value="1"/>
</dbReference>
<evidence type="ECO:0000256" key="9">
    <source>
        <dbReference type="ARBA" id="ARBA00023002"/>
    </source>
</evidence>
<protein>
    <submittedName>
        <fullName evidence="13">Unannotated protein</fullName>
    </submittedName>
</protein>
<dbReference type="InterPro" id="IPR004652">
    <property type="entry name" value="DusB-like"/>
</dbReference>
<comment type="catalytic activity">
    <reaction evidence="10">
        <text>a 5,6-dihydrouridine in tRNA + NADP(+) = a uridine in tRNA + NADPH + H(+)</text>
        <dbReference type="Rhea" id="RHEA:23624"/>
        <dbReference type="Rhea" id="RHEA-COMP:13339"/>
        <dbReference type="Rhea" id="RHEA-COMP:13887"/>
        <dbReference type="ChEBI" id="CHEBI:15378"/>
        <dbReference type="ChEBI" id="CHEBI:57783"/>
        <dbReference type="ChEBI" id="CHEBI:58349"/>
        <dbReference type="ChEBI" id="CHEBI:65315"/>
        <dbReference type="ChEBI" id="CHEBI:74443"/>
    </reaction>
</comment>
<keyword evidence="4" id="KW-0285">Flavoprotein</keyword>
<dbReference type="GO" id="GO:0050660">
    <property type="term" value="F:flavin adenine dinucleotide binding"/>
    <property type="evidence" value="ECO:0007669"/>
    <property type="project" value="InterPro"/>
</dbReference>
<name>A0A6J7M1B5_9ZZZZ</name>
<dbReference type="InterPro" id="IPR001269">
    <property type="entry name" value="DUS_fam"/>
</dbReference>
<dbReference type="AlphaFoldDB" id="A0A6J7M1B5"/>
<dbReference type="InterPro" id="IPR035587">
    <property type="entry name" value="DUS-like_FMN-bd"/>
</dbReference>
<proteinExistence type="predicted"/>
<keyword evidence="5" id="KW-0288">FMN</keyword>
<dbReference type="NCBIfam" id="TIGR00737">
    <property type="entry name" value="nifR3_yhdG"/>
    <property type="match status" value="1"/>
</dbReference>
<dbReference type="Gene3D" id="1.10.1200.80">
    <property type="entry name" value="Putative flavin oxidoreducatase, domain 2"/>
    <property type="match status" value="1"/>
</dbReference>
<comment type="cofactor">
    <cofactor evidence="1">
        <name>FMN</name>
        <dbReference type="ChEBI" id="CHEBI:58210"/>
    </cofactor>
</comment>
<organism evidence="13">
    <name type="scientific">freshwater metagenome</name>
    <dbReference type="NCBI Taxonomy" id="449393"/>
    <lineage>
        <taxon>unclassified sequences</taxon>
        <taxon>metagenomes</taxon>
        <taxon>ecological metagenomes</taxon>
    </lineage>
</organism>
<dbReference type="GO" id="GO:0017150">
    <property type="term" value="F:tRNA dihydrouridine synthase activity"/>
    <property type="evidence" value="ECO:0007669"/>
    <property type="project" value="InterPro"/>
</dbReference>
<keyword evidence="7" id="KW-0521">NADP</keyword>
<evidence type="ECO:0000256" key="3">
    <source>
        <dbReference type="ARBA" id="ARBA00022555"/>
    </source>
</evidence>
<dbReference type="PANTHER" id="PTHR45846:SF1">
    <property type="entry name" value="TRNA-DIHYDROURIDINE(47) SYNTHASE [NAD(P)(+)]-LIKE"/>
    <property type="match status" value="1"/>
</dbReference>
<evidence type="ECO:0000313" key="13">
    <source>
        <dbReference type="EMBL" id="CAB4971414.1"/>
    </source>
</evidence>
<gene>
    <name evidence="13" type="ORF">UFOPK3889_00623</name>
</gene>
<evidence type="ECO:0000256" key="8">
    <source>
        <dbReference type="ARBA" id="ARBA00022884"/>
    </source>
</evidence>
<evidence type="ECO:0000259" key="12">
    <source>
        <dbReference type="Pfam" id="PF01207"/>
    </source>
</evidence>
<comment type="catalytic activity">
    <reaction evidence="11">
        <text>a 5,6-dihydrouridine in tRNA + NAD(+) = a uridine in tRNA + NADH + H(+)</text>
        <dbReference type="Rhea" id="RHEA:54452"/>
        <dbReference type="Rhea" id="RHEA-COMP:13339"/>
        <dbReference type="Rhea" id="RHEA-COMP:13887"/>
        <dbReference type="ChEBI" id="CHEBI:15378"/>
        <dbReference type="ChEBI" id="CHEBI:57540"/>
        <dbReference type="ChEBI" id="CHEBI:57945"/>
        <dbReference type="ChEBI" id="CHEBI:65315"/>
        <dbReference type="ChEBI" id="CHEBI:74443"/>
    </reaction>
</comment>
<evidence type="ECO:0000256" key="1">
    <source>
        <dbReference type="ARBA" id="ARBA00001917"/>
    </source>
</evidence>
<comment type="function">
    <text evidence="2">Catalyzes the synthesis of 5,6-dihydrouridine (D), a modified base found in the D-loop of most tRNAs, via the reduction of the C5-C6 double bond in target uridines.</text>
</comment>
<dbReference type="SUPFAM" id="SSF51395">
    <property type="entry name" value="FMN-linked oxidoreductases"/>
    <property type="match status" value="1"/>
</dbReference>
<keyword evidence="9" id="KW-0560">Oxidoreductase</keyword>
<dbReference type="PROSITE" id="PS01136">
    <property type="entry name" value="UPF0034"/>
    <property type="match status" value="1"/>
</dbReference>
<accession>A0A6J7M1B5</accession>
<evidence type="ECO:0000256" key="10">
    <source>
        <dbReference type="ARBA" id="ARBA00048205"/>
    </source>
</evidence>
<evidence type="ECO:0000256" key="6">
    <source>
        <dbReference type="ARBA" id="ARBA00022694"/>
    </source>
</evidence>
<dbReference type="PANTHER" id="PTHR45846">
    <property type="entry name" value="TRNA-DIHYDROURIDINE(47) SYNTHASE [NAD(P)(+)]-LIKE"/>
    <property type="match status" value="1"/>
</dbReference>
<keyword evidence="3" id="KW-0820">tRNA-binding</keyword>
<dbReference type="InterPro" id="IPR024036">
    <property type="entry name" value="tRNA-dHydroUridine_Synthase_C"/>
</dbReference>
<evidence type="ECO:0000256" key="4">
    <source>
        <dbReference type="ARBA" id="ARBA00022630"/>
    </source>
</evidence>
<sequence length="389" mass="41487">MTLPLKPLKIGHLAFSSPIVLAPMAGVTNAPFRTLCREFAPGLMYVNEMVMATALVHGSAKTERMVTFAADESPRSLQLYGSDPVMLARAVTKLGEAGAVDHIDMNFGCPVAKVTRKGGGAAVPAKPNLLRAIMRGAVKAAAPYGIPVTAKFRIGIDEDLITYLHTGLIAEEEGIASIALHARTAEQHYSGTARWDAIAELKQAVTSIPVLGNGDIWTASDALRMIEATGCDGVVIGRGCLGRPWLFADLVAAFAGGEVLPPRNLGFVVEVMKRHVRSLAEHFGADDIGSTRGVRDFRKHVSWYLTGFPVGGEIRHRLATAESILAIDDLLDEMVSIHGSHLTVVEGGEYLRRGKTSGPIRVSLPDGYRGCLNDMVVPDDNDVMAVSGG</sequence>
<evidence type="ECO:0000256" key="11">
    <source>
        <dbReference type="ARBA" id="ARBA00048802"/>
    </source>
</evidence>
<dbReference type="EMBL" id="CAFBNZ010000099">
    <property type="protein sequence ID" value="CAB4971414.1"/>
    <property type="molecule type" value="Genomic_DNA"/>
</dbReference>
<dbReference type="Pfam" id="PF01207">
    <property type="entry name" value="Dus"/>
    <property type="match status" value="1"/>
</dbReference>
<reference evidence="13" key="1">
    <citation type="submission" date="2020-05" db="EMBL/GenBank/DDBJ databases">
        <authorList>
            <person name="Chiriac C."/>
            <person name="Salcher M."/>
            <person name="Ghai R."/>
            <person name="Kavagutti S V."/>
        </authorList>
    </citation>
    <scope>NUCLEOTIDE SEQUENCE</scope>
</reference>
<keyword evidence="8" id="KW-0694">RNA-binding</keyword>
<evidence type="ECO:0000256" key="7">
    <source>
        <dbReference type="ARBA" id="ARBA00022857"/>
    </source>
</evidence>
<dbReference type="Gene3D" id="3.20.20.70">
    <property type="entry name" value="Aldolase class I"/>
    <property type="match status" value="1"/>
</dbReference>
<dbReference type="CDD" id="cd02801">
    <property type="entry name" value="DUS_like_FMN"/>
    <property type="match status" value="1"/>
</dbReference>